<keyword evidence="3" id="KW-1185">Reference proteome</keyword>
<evidence type="ECO:0000313" key="3">
    <source>
        <dbReference type="Proteomes" id="UP000472275"/>
    </source>
</evidence>
<dbReference type="Proteomes" id="UP000472275">
    <property type="component" value="Chromosome 12"/>
</dbReference>
<feature type="region of interest" description="Disordered" evidence="1">
    <location>
        <begin position="87"/>
        <end position="108"/>
    </location>
</feature>
<reference evidence="2" key="1">
    <citation type="submission" date="2025-08" db="UniProtKB">
        <authorList>
            <consortium name="Ensembl"/>
        </authorList>
    </citation>
    <scope>IDENTIFICATION</scope>
</reference>
<evidence type="ECO:0000256" key="1">
    <source>
        <dbReference type="SAM" id="MobiDB-lite"/>
    </source>
</evidence>
<feature type="compositionally biased region" description="Basic and acidic residues" evidence="1">
    <location>
        <begin position="95"/>
        <end position="108"/>
    </location>
</feature>
<name>A0A663FGS1_AQUCH</name>
<protein>
    <submittedName>
        <fullName evidence="2">Uncharacterized protein</fullName>
    </submittedName>
</protein>
<sequence>IWHFSCPSAADRVPGLFNIRNRGSFPELADRKYSSGASQKYAHSLRERNLHIQCVFVSCSYTTQNRVCLAMLYALEHRGDSTVEVTDMSSAVSREGGRDHKEKMGLGN</sequence>
<dbReference type="InParanoid" id="A0A663FGS1"/>
<organism evidence="2 3">
    <name type="scientific">Aquila chrysaetos chrysaetos</name>
    <dbReference type="NCBI Taxonomy" id="223781"/>
    <lineage>
        <taxon>Eukaryota</taxon>
        <taxon>Metazoa</taxon>
        <taxon>Chordata</taxon>
        <taxon>Craniata</taxon>
        <taxon>Vertebrata</taxon>
        <taxon>Euteleostomi</taxon>
        <taxon>Archelosauria</taxon>
        <taxon>Archosauria</taxon>
        <taxon>Dinosauria</taxon>
        <taxon>Saurischia</taxon>
        <taxon>Theropoda</taxon>
        <taxon>Coelurosauria</taxon>
        <taxon>Aves</taxon>
        <taxon>Neognathae</taxon>
        <taxon>Neoaves</taxon>
        <taxon>Telluraves</taxon>
        <taxon>Accipitrimorphae</taxon>
        <taxon>Accipitriformes</taxon>
        <taxon>Accipitridae</taxon>
        <taxon>Accipitrinae</taxon>
        <taxon>Aquila</taxon>
    </lineage>
</organism>
<dbReference type="Ensembl" id="ENSACCT00020024720.1">
    <property type="protein sequence ID" value="ENSACCP00020023673.1"/>
    <property type="gene ID" value="ENSACCG00020016262.1"/>
</dbReference>
<dbReference type="AlphaFoldDB" id="A0A663FGS1"/>
<evidence type="ECO:0000313" key="2">
    <source>
        <dbReference type="Ensembl" id="ENSACCP00020023673.1"/>
    </source>
</evidence>
<reference evidence="2" key="2">
    <citation type="submission" date="2025-09" db="UniProtKB">
        <authorList>
            <consortium name="Ensembl"/>
        </authorList>
    </citation>
    <scope>IDENTIFICATION</scope>
</reference>
<accession>A0A663FGS1</accession>
<proteinExistence type="predicted"/>